<dbReference type="CDD" id="cd09272">
    <property type="entry name" value="RNase_HI_RT_Ty1"/>
    <property type="match status" value="1"/>
</dbReference>
<name>A0A392N5Z1_9FABA</name>
<organism evidence="2 3">
    <name type="scientific">Trifolium medium</name>
    <dbReference type="NCBI Taxonomy" id="97028"/>
    <lineage>
        <taxon>Eukaryota</taxon>
        <taxon>Viridiplantae</taxon>
        <taxon>Streptophyta</taxon>
        <taxon>Embryophyta</taxon>
        <taxon>Tracheophyta</taxon>
        <taxon>Spermatophyta</taxon>
        <taxon>Magnoliopsida</taxon>
        <taxon>eudicotyledons</taxon>
        <taxon>Gunneridae</taxon>
        <taxon>Pentapetalae</taxon>
        <taxon>rosids</taxon>
        <taxon>fabids</taxon>
        <taxon>Fabales</taxon>
        <taxon>Fabaceae</taxon>
        <taxon>Papilionoideae</taxon>
        <taxon>50 kb inversion clade</taxon>
        <taxon>NPAAA clade</taxon>
        <taxon>Hologalegina</taxon>
        <taxon>IRL clade</taxon>
        <taxon>Trifolieae</taxon>
        <taxon>Trifolium</taxon>
    </lineage>
</organism>
<evidence type="ECO:0000313" key="2">
    <source>
        <dbReference type="EMBL" id="MCH95002.1"/>
    </source>
</evidence>
<proteinExistence type="predicted"/>
<protein>
    <submittedName>
        <fullName evidence="2">Copia-type polyprotein</fullName>
    </submittedName>
</protein>
<evidence type="ECO:0000313" key="3">
    <source>
        <dbReference type="Proteomes" id="UP000265520"/>
    </source>
</evidence>
<comment type="caution">
    <text evidence="2">The sequence shown here is derived from an EMBL/GenBank/DDBJ whole genome shotgun (WGS) entry which is preliminary data.</text>
</comment>
<dbReference type="PANTHER" id="PTHR11439:SF515">
    <property type="entry name" value="GAG-POL POLYPROTEIN"/>
    <property type="match status" value="1"/>
</dbReference>
<dbReference type="EMBL" id="LXQA010028697">
    <property type="protein sequence ID" value="MCH95002.1"/>
    <property type="molecule type" value="Genomic_DNA"/>
</dbReference>
<reference evidence="2 3" key="1">
    <citation type="journal article" date="2018" name="Front. Plant Sci.">
        <title>Red Clover (Trifolium pratense) and Zigzag Clover (T. medium) - A Picture of Genomic Similarities and Differences.</title>
        <authorList>
            <person name="Dluhosova J."/>
            <person name="Istvanek J."/>
            <person name="Nedelnik J."/>
            <person name="Repkova J."/>
        </authorList>
    </citation>
    <scope>NUCLEOTIDE SEQUENCE [LARGE SCALE GENOMIC DNA]</scope>
    <source>
        <strain evidence="3">cv. 10/8</strain>
        <tissue evidence="2">Leaf</tissue>
    </source>
</reference>
<dbReference type="InterPro" id="IPR043502">
    <property type="entry name" value="DNA/RNA_pol_sf"/>
</dbReference>
<dbReference type="InterPro" id="IPR013103">
    <property type="entry name" value="RVT_2"/>
</dbReference>
<evidence type="ECO:0000259" key="1">
    <source>
        <dbReference type="Pfam" id="PF07727"/>
    </source>
</evidence>
<dbReference type="SUPFAM" id="SSF56672">
    <property type="entry name" value="DNA/RNA polymerases"/>
    <property type="match status" value="1"/>
</dbReference>
<feature type="domain" description="Reverse transcriptase Ty1/copia-type" evidence="1">
    <location>
        <begin position="1"/>
        <end position="133"/>
    </location>
</feature>
<accession>A0A392N5Z1</accession>
<feature type="non-terminal residue" evidence="2">
    <location>
        <position position="1"/>
    </location>
</feature>
<gene>
    <name evidence="2" type="ORF">A2U01_0015974</name>
</gene>
<dbReference type="PANTHER" id="PTHR11439">
    <property type="entry name" value="GAG-POL-RELATED RETROTRANSPOSON"/>
    <property type="match status" value="1"/>
</dbReference>
<dbReference type="Pfam" id="PF07727">
    <property type="entry name" value="RVT_2"/>
    <property type="match status" value="1"/>
</dbReference>
<keyword evidence="3" id="KW-1185">Reference proteome</keyword>
<dbReference type="Proteomes" id="UP000265520">
    <property type="component" value="Unassembled WGS sequence"/>
</dbReference>
<sequence length="376" mass="43204">KVLKLNKALYGLKQAPRAWNKRIDDFLQQIGYAKCTVEHGIYIKGKNQADLSIVCLYVDDLLIIGRNKVEIQRIKSQMNKEFDMTDLGDLKYFLGLEFTNTNKGLIVHQKKYVTDILKRFNMMDCNPANTPMEANLKLCKDEEGEPVNSTLYKQMVGCLRYACNSRPDISHSVGIVSRFMQKPTVSHMQAVKRIMRYLHGTIEYGILFPTFTGHENKLIGFCDSDWSGDTLERKSTMGYVFKLFDAPISWSSKKQTVVALSTCEAEYISACYAACQGVWLLSLLNEMKMHQQEQFELMIDNKSAISLAKNPIAHGRSKHIETKFHYLREQVKIGKLKLTHCKTDIQIADILTKPMKIERFKDLIKMLKVTSLEYLN</sequence>
<dbReference type="AlphaFoldDB" id="A0A392N5Z1"/>